<keyword evidence="2" id="KW-0732">Signal</keyword>
<accession>A0AAE0IDY8</accession>
<dbReference type="SUPFAM" id="SSF49503">
    <property type="entry name" value="Cupredoxins"/>
    <property type="match status" value="1"/>
</dbReference>
<name>A0AAE0IDY8_9PEZI</name>
<feature type="compositionally biased region" description="Low complexity" evidence="1">
    <location>
        <begin position="130"/>
        <end position="140"/>
    </location>
</feature>
<dbReference type="Proteomes" id="UP001286456">
    <property type="component" value="Unassembled WGS sequence"/>
</dbReference>
<protein>
    <submittedName>
        <fullName evidence="3">Extracellular serine-rich protein</fullName>
    </submittedName>
</protein>
<feature type="chain" id="PRO_5042066518" evidence="2">
    <location>
        <begin position="19"/>
        <end position="215"/>
    </location>
</feature>
<reference evidence="3" key="1">
    <citation type="journal article" date="2023" name="Mol. Phylogenet. Evol.">
        <title>Genome-scale phylogeny and comparative genomics of the fungal order Sordariales.</title>
        <authorList>
            <person name="Hensen N."/>
            <person name="Bonometti L."/>
            <person name="Westerberg I."/>
            <person name="Brannstrom I.O."/>
            <person name="Guillou S."/>
            <person name="Cros-Aarteil S."/>
            <person name="Calhoun S."/>
            <person name="Haridas S."/>
            <person name="Kuo A."/>
            <person name="Mondo S."/>
            <person name="Pangilinan J."/>
            <person name="Riley R."/>
            <person name="LaButti K."/>
            <person name="Andreopoulos B."/>
            <person name="Lipzen A."/>
            <person name="Chen C."/>
            <person name="Yan M."/>
            <person name="Daum C."/>
            <person name="Ng V."/>
            <person name="Clum A."/>
            <person name="Steindorff A."/>
            <person name="Ohm R.A."/>
            <person name="Martin F."/>
            <person name="Silar P."/>
            <person name="Natvig D.O."/>
            <person name="Lalanne C."/>
            <person name="Gautier V."/>
            <person name="Ament-Velasquez S.L."/>
            <person name="Kruys A."/>
            <person name="Hutchinson M.I."/>
            <person name="Powell A.J."/>
            <person name="Barry K."/>
            <person name="Miller A.N."/>
            <person name="Grigoriev I.V."/>
            <person name="Debuchy R."/>
            <person name="Gladieux P."/>
            <person name="Hiltunen Thoren M."/>
            <person name="Johannesson H."/>
        </authorList>
    </citation>
    <scope>NUCLEOTIDE SEQUENCE</scope>
    <source>
        <strain evidence="3">SMH4131-1</strain>
    </source>
</reference>
<dbReference type="PANTHER" id="PTHR34883:SF15">
    <property type="entry name" value="EXTRACELLULAR SERINE-RICH PROTEIN"/>
    <property type="match status" value="1"/>
</dbReference>
<dbReference type="PANTHER" id="PTHR34883">
    <property type="entry name" value="SERINE-RICH PROTEIN, PUTATIVE-RELATED-RELATED"/>
    <property type="match status" value="1"/>
</dbReference>
<organism evidence="3 4">
    <name type="scientific">Cercophora scortea</name>
    <dbReference type="NCBI Taxonomy" id="314031"/>
    <lineage>
        <taxon>Eukaryota</taxon>
        <taxon>Fungi</taxon>
        <taxon>Dikarya</taxon>
        <taxon>Ascomycota</taxon>
        <taxon>Pezizomycotina</taxon>
        <taxon>Sordariomycetes</taxon>
        <taxon>Sordariomycetidae</taxon>
        <taxon>Sordariales</taxon>
        <taxon>Lasiosphaeriaceae</taxon>
        <taxon>Cercophora</taxon>
    </lineage>
</organism>
<reference evidence="3" key="2">
    <citation type="submission" date="2023-06" db="EMBL/GenBank/DDBJ databases">
        <authorList>
            <consortium name="Lawrence Berkeley National Laboratory"/>
            <person name="Haridas S."/>
            <person name="Hensen N."/>
            <person name="Bonometti L."/>
            <person name="Westerberg I."/>
            <person name="Brannstrom I.O."/>
            <person name="Guillou S."/>
            <person name="Cros-Aarteil S."/>
            <person name="Calhoun S."/>
            <person name="Kuo A."/>
            <person name="Mondo S."/>
            <person name="Pangilinan J."/>
            <person name="Riley R."/>
            <person name="Labutti K."/>
            <person name="Andreopoulos B."/>
            <person name="Lipzen A."/>
            <person name="Chen C."/>
            <person name="Yanf M."/>
            <person name="Daum C."/>
            <person name="Ng V."/>
            <person name="Clum A."/>
            <person name="Steindorff A."/>
            <person name="Ohm R."/>
            <person name="Martin F."/>
            <person name="Silar P."/>
            <person name="Natvig D."/>
            <person name="Lalanne C."/>
            <person name="Gautier V."/>
            <person name="Ament-Velasquez S.L."/>
            <person name="Kruys A."/>
            <person name="Hutchinson M.I."/>
            <person name="Powell A.J."/>
            <person name="Barry K."/>
            <person name="Miller A.N."/>
            <person name="Grigoriev I.V."/>
            <person name="Debuchy R."/>
            <person name="Gladieux P."/>
            <person name="Thoren M.H."/>
            <person name="Johannesson H."/>
        </authorList>
    </citation>
    <scope>NUCLEOTIDE SEQUENCE</scope>
    <source>
        <strain evidence="3">SMH4131-1</strain>
    </source>
</reference>
<dbReference type="InterPro" id="IPR052953">
    <property type="entry name" value="Ser-rich/MCO-related"/>
</dbReference>
<dbReference type="EMBL" id="JAUEPO010000004">
    <property type="protein sequence ID" value="KAK3323249.1"/>
    <property type="molecule type" value="Genomic_DNA"/>
</dbReference>
<evidence type="ECO:0000313" key="4">
    <source>
        <dbReference type="Proteomes" id="UP001286456"/>
    </source>
</evidence>
<dbReference type="InterPro" id="IPR008972">
    <property type="entry name" value="Cupredoxin"/>
</dbReference>
<comment type="caution">
    <text evidence="3">The sequence shown here is derived from an EMBL/GenBank/DDBJ whole genome shotgun (WGS) entry which is preliminary data.</text>
</comment>
<keyword evidence="4" id="KW-1185">Reference proteome</keyword>
<gene>
    <name evidence="3" type="ORF">B0T19DRAFT_200434</name>
</gene>
<dbReference type="CDD" id="cd00920">
    <property type="entry name" value="Cupredoxin"/>
    <property type="match status" value="1"/>
</dbReference>
<dbReference type="Gene3D" id="2.60.40.420">
    <property type="entry name" value="Cupredoxins - blue copper proteins"/>
    <property type="match status" value="1"/>
</dbReference>
<dbReference type="AlphaFoldDB" id="A0AAE0IDY8"/>
<feature type="compositionally biased region" description="Low complexity" evidence="1">
    <location>
        <begin position="151"/>
        <end position="189"/>
    </location>
</feature>
<feature type="signal peptide" evidence="2">
    <location>
        <begin position="1"/>
        <end position="18"/>
    </location>
</feature>
<evidence type="ECO:0000313" key="3">
    <source>
        <dbReference type="EMBL" id="KAK3323249.1"/>
    </source>
</evidence>
<evidence type="ECO:0000256" key="2">
    <source>
        <dbReference type="SAM" id="SignalP"/>
    </source>
</evidence>
<feature type="region of interest" description="Disordered" evidence="1">
    <location>
        <begin position="130"/>
        <end position="193"/>
    </location>
</feature>
<proteinExistence type="predicted"/>
<evidence type="ECO:0000256" key="1">
    <source>
        <dbReference type="SAM" id="MobiDB-lite"/>
    </source>
</evidence>
<sequence>MYHTSLIAAAALIAQATAATIRIDAGQGGWKFSPNSATAAKGDVLEFHFNGPTAHDVVAGDFNSPCKPATTGGFYSGIFREGSGENANVFRVTVNSTDPIFYYCSIQGHCQSGMSGVINPTSDQTLATYQSNSQSASSSAPPAPFGGQVVGAGSSESTSTPPSSTAGTSPSTTGTTATTGTSTPSASATGKGGAGALRVSVVGLVGGVVFAVLMS</sequence>